<evidence type="ECO:0008006" key="5">
    <source>
        <dbReference type="Google" id="ProtNLM"/>
    </source>
</evidence>
<dbReference type="AlphaFoldDB" id="A0A9P3GGI4"/>
<dbReference type="OrthoDB" id="2563669at2759"/>
<protein>
    <recommendedName>
        <fullName evidence="5">Transmembrane protein</fullName>
    </recommendedName>
</protein>
<comment type="caution">
    <text evidence="3">The sequence shown here is derived from an EMBL/GenBank/DDBJ whole genome shotgun (WGS) entry which is preliminary data.</text>
</comment>
<evidence type="ECO:0000256" key="2">
    <source>
        <dbReference type="SAM" id="Phobius"/>
    </source>
</evidence>
<keyword evidence="2" id="KW-0472">Membrane</keyword>
<feature type="compositionally biased region" description="Low complexity" evidence="1">
    <location>
        <begin position="277"/>
        <end position="291"/>
    </location>
</feature>
<feature type="region of interest" description="Disordered" evidence="1">
    <location>
        <begin position="428"/>
        <end position="517"/>
    </location>
</feature>
<organism evidence="3 4">
    <name type="scientific">Phanerochaete sordida</name>
    <dbReference type="NCBI Taxonomy" id="48140"/>
    <lineage>
        <taxon>Eukaryota</taxon>
        <taxon>Fungi</taxon>
        <taxon>Dikarya</taxon>
        <taxon>Basidiomycota</taxon>
        <taxon>Agaricomycotina</taxon>
        <taxon>Agaricomycetes</taxon>
        <taxon>Polyporales</taxon>
        <taxon>Phanerochaetaceae</taxon>
        <taxon>Phanerochaete</taxon>
    </lineage>
</organism>
<feature type="region of interest" description="Disordered" evidence="1">
    <location>
        <begin position="340"/>
        <end position="359"/>
    </location>
</feature>
<sequence>MPVYNVTIDDASPLIQYDQWWTDSSRSDSLHANYSGDTFHTTEQNGGTARLTFNGSAVYLFGAKRPNHNVYAVTLDGQTTTANGYPGSSNANLFNQTLFSQTGLNLSQTHQISLTNTPSSSTLAYTDLDYVVITAGDGDTSTDSQDLVWDDDMAQYSPGWDDSPNGLQGGYFNNTMHRTNIVNAYATVTFEGNAVAVYGVTSTNHGFFNVSLDKAPPVMLNGTMPGDQPGPRYQNLLYWAGGLSSGQHTVTITNIDSNGLWLDLDKFVISRWPQTTIGGSSSGSAPSPTKSPGDHSGGRSHHNSTGAIVGGVVGGIIGAFLIALGLFLFLRRRSRHQLDRVEPTQERKDGGVLADTDRPLGSIEPFVATSQWSPSHERTPLQPTPVAGGFHAPTASSSDLRTLASSAGGTSKYILPHSPNCPSIYAIPASAPAAPPEPEPAPAAPPEPEPAPAPAPEPQPQPALEENPHQDFPPPNYEQATAASSSRGALPLPAPPVPPVPPEEPTQTVAEHPPRKL</sequence>
<proteinExistence type="predicted"/>
<name>A0A9P3GGI4_9APHY</name>
<evidence type="ECO:0000313" key="4">
    <source>
        <dbReference type="Proteomes" id="UP000703269"/>
    </source>
</evidence>
<feature type="transmembrane region" description="Helical" evidence="2">
    <location>
        <begin position="308"/>
        <end position="330"/>
    </location>
</feature>
<feature type="compositionally biased region" description="Polar residues" evidence="1">
    <location>
        <begin position="478"/>
        <end position="487"/>
    </location>
</feature>
<reference evidence="3 4" key="1">
    <citation type="submission" date="2021-08" db="EMBL/GenBank/DDBJ databases">
        <title>Draft Genome Sequence of Phanerochaete sordida strain YK-624.</title>
        <authorList>
            <person name="Mori T."/>
            <person name="Dohra H."/>
            <person name="Suzuki T."/>
            <person name="Kawagishi H."/>
            <person name="Hirai H."/>
        </authorList>
    </citation>
    <scope>NUCLEOTIDE SEQUENCE [LARGE SCALE GENOMIC DNA]</scope>
    <source>
        <strain evidence="3 4">YK-624</strain>
    </source>
</reference>
<accession>A0A9P3GGI4</accession>
<evidence type="ECO:0000313" key="3">
    <source>
        <dbReference type="EMBL" id="GJE94535.1"/>
    </source>
</evidence>
<dbReference type="Gene3D" id="2.60.120.260">
    <property type="entry name" value="Galactose-binding domain-like"/>
    <property type="match status" value="2"/>
</dbReference>
<feature type="compositionally biased region" description="Pro residues" evidence="1">
    <location>
        <begin position="492"/>
        <end position="504"/>
    </location>
</feature>
<keyword evidence="2" id="KW-1133">Transmembrane helix</keyword>
<feature type="region of interest" description="Disordered" evidence="1">
    <location>
        <begin position="370"/>
        <end position="394"/>
    </location>
</feature>
<feature type="compositionally biased region" description="Basic and acidic residues" evidence="1">
    <location>
        <begin position="340"/>
        <end position="358"/>
    </location>
</feature>
<dbReference type="Proteomes" id="UP000703269">
    <property type="component" value="Unassembled WGS sequence"/>
</dbReference>
<gene>
    <name evidence="3" type="ORF">PsYK624_107050</name>
</gene>
<evidence type="ECO:0000256" key="1">
    <source>
        <dbReference type="SAM" id="MobiDB-lite"/>
    </source>
</evidence>
<feature type="compositionally biased region" description="Pro residues" evidence="1">
    <location>
        <begin position="433"/>
        <end position="461"/>
    </location>
</feature>
<dbReference type="EMBL" id="BPQB01000041">
    <property type="protein sequence ID" value="GJE94535.1"/>
    <property type="molecule type" value="Genomic_DNA"/>
</dbReference>
<keyword evidence="2" id="KW-0812">Transmembrane</keyword>
<feature type="region of interest" description="Disordered" evidence="1">
    <location>
        <begin position="277"/>
        <end position="303"/>
    </location>
</feature>
<keyword evidence="4" id="KW-1185">Reference proteome</keyword>